<dbReference type="SUPFAM" id="SSF143724">
    <property type="entry name" value="PHP14-like"/>
    <property type="match status" value="1"/>
</dbReference>
<evidence type="ECO:0000256" key="14">
    <source>
        <dbReference type="PIRSR" id="PIRSR607702-1"/>
    </source>
</evidence>
<name>A0AAW1ARB4_CROAD</name>
<comment type="subcellular location">
    <subcellularLocation>
        <location evidence="2">Cytoplasm</location>
    </subcellularLocation>
</comment>
<gene>
    <name evidence="16" type="ORF">NXF25_017072</name>
</gene>
<evidence type="ECO:0000256" key="6">
    <source>
        <dbReference type="ARBA" id="ARBA00014497"/>
    </source>
</evidence>
<evidence type="ECO:0000256" key="9">
    <source>
        <dbReference type="ARBA" id="ARBA00022912"/>
    </source>
</evidence>
<evidence type="ECO:0000256" key="13">
    <source>
        <dbReference type="ARBA" id="ARBA00049335"/>
    </source>
</evidence>
<dbReference type="FunFam" id="3.50.20.20:FF:000001">
    <property type="entry name" value="14 kDa phosphohistidine phosphatase"/>
    <property type="match status" value="1"/>
</dbReference>
<dbReference type="InterPro" id="IPR007702">
    <property type="entry name" value="Janus"/>
</dbReference>
<feature type="active site" description="Proton acceptor" evidence="14">
    <location>
        <position position="193"/>
    </location>
</feature>
<evidence type="ECO:0000256" key="12">
    <source>
        <dbReference type="ARBA" id="ARBA00049028"/>
    </source>
</evidence>
<keyword evidence="7" id="KW-0963">Cytoplasm</keyword>
<evidence type="ECO:0000256" key="2">
    <source>
        <dbReference type="ARBA" id="ARBA00004496"/>
    </source>
</evidence>
<keyword evidence="9" id="KW-0904">Protein phosphatase</keyword>
<dbReference type="GO" id="GO:0101006">
    <property type="term" value="F:protein histidine phosphatase activity"/>
    <property type="evidence" value="ECO:0007669"/>
    <property type="project" value="UniProtKB-EC"/>
</dbReference>
<dbReference type="Pfam" id="PF05005">
    <property type="entry name" value="Ocnus"/>
    <property type="match status" value="1"/>
</dbReference>
<evidence type="ECO:0000256" key="3">
    <source>
        <dbReference type="ARBA" id="ARBA00010971"/>
    </source>
</evidence>
<dbReference type="Proteomes" id="UP001474421">
    <property type="component" value="Unassembled WGS sequence"/>
</dbReference>
<dbReference type="GO" id="GO:0005829">
    <property type="term" value="C:cytosol"/>
    <property type="evidence" value="ECO:0007669"/>
    <property type="project" value="TreeGrafter"/>
</dbReference>
<dbReference type="PANTHER" id="PTHR12258">
    <property type="entry name" value="JANUS-A/JANUS-B"/>
    <property type="match status" value="1"/>
</dbReference>
<evidence type="ECO:0000256" key="5">
    <source>
        <dbReference type="ARBA" id="ARBA00011945"/>
    </source>
</evidence>
<dbReference type="EC" id="3.9.1.3" evidence="5"/>
<accession>A0AAW1ARB4</accession>
<evidence type="ECO:0000256" key="4">
    <source>
        <dbReference type="ARBA" id="ARBA00011245"/>
    </source>
</evidence>
<reference evidence="16 17" key="1">
    <citation type="journal article" date="2024" name="Proc. Natl. Acad. Sci. U.S.A.">
        <title>The genetic regulatory architecture and epigenomic basis for age-related changes in rattlesnake venom.</title>
        <authorList>
            <person name="Hogan M.P."/>
            <person name="Holding M.L."/>
            <person name="Nystrom G.S."/>
            <person name="Colston T.J."/>
            <person name="Bartlett D.A."/>
            <person name="Mason A.J."/>
            <person name="Ellsworth S.A."/>
            <person name="Rautsaw R.M."/>
            <person name="Lawrence K.C."/>
            <person name="Strickland J.L."/>
            <person name="He B."/>
            <person name="Fraser P."/>
            <person name="Margres M.J."/>
            <person name="Gilbert D.M."/>
            <person name="Gibbs H.L."/>
            <person name="Parkinson C.L."/>
            <person name="Rokyta D.R."/>
        </authorList>
    </citation>
    <scope>NUCLEOTIDE SEQUENCE [LARGE SCALE GENOMIC DNA]</scope>
    <source>
        <strain evidence="16">DRR0105</strain>
    </source>
</reference>
<comment type="catalytic activity">
    <reaction evidence="12">
        <text>N(pros)-phospho-L-histidyl-[protein] + H2O = L-histidyl-[protein] + phosphate</text>
        <dbReference type="Rhea" id="RHEA:47964"/>
        <dbReference type="Rhea" id="RHEA-COMP:9745"/>
        <dbReference type="Rhea" id="RHEA-COMP:9746"/>
        <dbReference type="ChEBI" id="CHEBI:15377"/>
        <dbReference type="ChEBI" id="CHEBI:29979"/>
        <dbReference type="ChEBI" id="CHEBI:43474"/>
        <dbReference type="ChEBI" id="CHEBI:64837"/>
        <dbReference type="EC" id="3.9.1.3"/>
    </reaction>
</comment>
<comment type="caution">
    <text evidence="16">The sequence shown here is derived from an EMBL/GenBank/DDBJ whole genome shotgun (WGS) entry which is preliminary data.</text>
</comment>
<evidence type="ECO:0000256" key="1">
    <source>
        <dbReference type="ARBA" id="ARBA00003087"/>
    </source>
</evidence>
<evidence type="ECO:0000256" key="7">
    <source>
        <dbReference type="ARBA" id="ARBA00022490"/>
    </source>
</evidence>
<dbReference type="Gene3D" id="3.50.20.20">
    <property type="entry name" value="Janus/Ocnus"/>
    <property type="match status" value="1"/>
</dbReference>
<evidence type="ECO:0000256" key="10">
    <source>
        <dbReference type="ARBA" id="ARBA00029952"/>
    </source>
</evidence>
<comment type="similarity">
    <text evidence="3">Belongs to the janus family.</text>
</comment>
<comment type="catalytic activity">
    <reaction evidence="13">
        <text>N(tele)-phospho-L-histidyl-[protein] + H2O = L-histidyl-[protein] + phosphate</text>
        <dbReference type="Rhea" id="RHEA:47960"/>
        <dbReference type="Rhea" id="RHEA-COMP:9745"/>
        <dbReference type="Rhea" id="RHEA-COMP:10719"/>
        <dbReference type="ChEBI" id="CHEBI:15377"/>
        <dbReference type="ChEBI" id="CHEBI:29979"/>
        <dbReference type="ChEBI" id="CHEBI:43474"/>
        <dbReference type="ChEBI" id="CHEBI:83586"/>
        <dbReference type="EC" id="3.9.1.3"/>
    </reaction>
</comment>
<comment type="subunit">
    <text evidence="4">Monomer.</text>
</comment>
<evidence type="ECO:0000256" key="8">
    <source>
        <dbReference type="ARBA" id="ARBA00022801"/>
    </source>
</evidence>
<proteinExistence type="inferred from homology"/>
<dbReference type="AlphaFoldDB" id="A0AAW1ARB4"/>
<evidence type="ECO:0000256" key="15">
    <source>
        <dbReference type="PIRSR" id="PIRSR607702-2"/>
    </source>
</evidence>
<keyword evidence="17" id="KW-1185">Reference proteome</keyword>
<dbReference type="InterPro" id="IPR038596">
    <property type="entry name" value="Janus_sf"/>
</dbReference>
<sequence length="265" mass="29365">MRKAGESAKGHCVFLDEHPQDPKCEWLEGGRRKLAWNIPQLWYCPNVTKRLCSENAPRLNSLGGGGGVSLFYGGSNEFCGVRLDDLRIHPDSVIHCFLHLGRASLWDDFHRLGQQRHPRPATSRPLRLEGCVGKCARRSSQAGVEMADGDLAGVPDALIDSDGVFKYVLIHVKPAGAGPGKDIVRGHAWAEYHADLFERASEELAQRGFRCRCLGGGRISHRSGAKKIHVYGYSVGFGRAKHAIATEKLKTRYPDYEVTWADEGY</sequence>
<protein>
    <recommendedName>
        <fullName evidence="6">14 kDa phosphohistidine phosphatase</fullName>
        <ecNumber evidence="5">3.9.1.3</ecNumber>
    </recommendedName>
    <alternativeName>
        <fullName evidence="11">Phosphohistidine phosphatase 1</fullName>
    </alternativeName>
    <alternativeName>
        <fullName evidence="10">Protein histidine phosphatase</fullName>
    </alternativeName>
</protein>
<comment type="function">
    <text evidence="1">Exhibits phosphohistidine phosphatase activity.</text>
</comment>
<evidence type="ECO:0000313" key="16">
    <source>
        <dbReference type="EMBL" id="KAK9392228.1"/>
    </source>
</evidence>
<keyword evidence="8" id="KW-0378">Hydrolase</keyword>
<dbReference type="PANTHER" id="PTHR12258:SF10">
    <property type="entry name" value="14 KDA PHOSPHOHISTIDINE PHOSPHATASE"/>
    <property type="match status" value="1"/>
</dbReference>
<evidence type="ECO:0000313" key="17">
    <source>
        <dbReference type="Proteomes" id="UP001474421"/>
    </source>
</evidence>
<dbReference type="EMBL" id="JAOTOJ010000016">
    <property type="protein sequence ID" value="KAK9392228.1"/>
    <property type="molecule type" value="Genomic_DNA"/>
</dbReference>
<feature type="binding site" evidence="15">
    <location>
        <position position="166"/>
    </location>
    <ligand>
        <name>substrate</name>
    </ligand>
</feature>
<organism evidence="16 17">
    <name type="scientific">Crotalus adamanteus</name>
    <name type="common">Eastern diamondback rattlesnake</name>
    <dbReference type="NCBI Taxonomy" id="8729"/>
    <lineage>
        <taxon>Eukaryota</taxon>
        <taxon>Metazoa</taxon>
        <taxon>Chordata</taxon>
        <taxon>Craniata</taxon>
        <taxon>Vertebrata</taxon>
        <taxon>Euteleostomi</taxon>
        <taxon>Lepidosauria</taxon>
        <taxon>Squamata</taxon>
        <taxon>Bifurcata</taxon>
        <taxon>Unidentata</taxon>
        <taxon>Episquamata</taxon>
        <taxon>Toxicofera</taxon>
        <taxon>Serpentes</taxon>
        <taxon>Colubroidea</taxon>
        <taxon>Viperidae</taxon>
        <taxon>Crotalinae</taxon>
        <taxon>Crotalus</taxon>
    </lineage>
</organism>
<evidence type="ECO:0000256" key="11">
    <source>
        <dbReference type="ARBA" id="ARBA00030831"/>
    </source>
</evidence>